<gene>
    <name evidence="2" type="ORF">R5W23_002443</name>
</gene>
<dbReference type="Proteomes" id="UP001272242">
    <property type="component" value="Unassembled WGS sequence"/>
</dbReference>
<dbReference type="InterPro" id="IPR029058">
    <property type="entry name" value="AB_hydrolase_fold"/>
</dbReference>
<accession>A0ABU5F1A4</accession>
<dbReference type="RefSeq" id="WP_261185804.1">
    <property type="nucleotide sequence ID" value="NZ_JAXBLV010000189.1"/>
</dbReference>
<protein>
    <submittedName>
        <fullName evidence="2">Alpha/beta hydrolase</fullName>
    </submittedName>
</protein>
<evidence type="ECO:0000259" key="1">
    <source>
        <dbReference type="Pfam" id="PF12697"/>
    </source>
</evidence>
<dbReference type="Pfam" id="PF12697">
    <property type="entry name" value="Abhydrolase_6"/>
    <property type="match status" value="1"/>
</dbReference>
<comment type="caution">
    <text evidence="2">The sequence shown here is derived from an EMBL/GenBank/DDBJ whole genome shotgun (WGS) entry which is preliminary data.</text>
</comment>
<name>A0ABU5F1A4_9BACT</name>
<dbReference type="PRINTS" id="PR00111">
    <property type="entry name" value="ABHYDROLASE"/>
</dbReference>
<proteinExistence type="predicted"/>
<organism evidence="2 3">
    <name type="scientific">Gemmata algarum</name>
    <dbReference type="NCBI Taxonomy" id="2975278"/>
    <lineage>
        <taxon>Bacteria</taxon>
        <taxon>Pseudomonadati</taxon>
        <taxon>Planctomycetota</taxon>
        <taxon>Planctomycetia</taxon>
        <taxon>Gemmatales</taxon>
        <taxon>Gemmataceae</taxon>
        <taxon>Gemmata</taxon>
    </lineage>
</organism>
<dbReference type="InterPro" id="IPR000073">
    <property type="entry name" value="AB_hydrolase_1"/>
</dbReference>
<evidence type="ECO:0000313" key="3">
    <source>
        <dbReference type="Proteomes" id="UP001272242"/>
    </source>
</evidence>
<dbReference type="SUPFAM" id="SSF53474">
    <property type="entry name" value="alpha/beta-Hydrolases"/>
    <property type="match status" value="1"/>
</dbReference>
<dbReference type="Gene3D" id="3.40.50.1820">
    <property type="entry name" value="alpha/beta hydrolase"/>
    <property type="match status" value="1"/>
</dbReference>
<dbReference type="PANTHER" id="PTHR43433">
    <property type="entry name" value="HYDROLASE, ALPHA/BETA FOLD FAMILY PROTEIN"/>
    <property type="match status" value="1"/>
</dbReference>
<keyword evidence="2" id="KW-0378">Hydrolase</keyword>
<reference evidence="3" key="1">
    <citation type="journal article" date="2023" name="Mar. Drugs">
        <title>Gemmata algarum, a Novel Planctomycete Isolated from an Algal Mat, Displays Antimicrobial Activity.</title>
        <authorList>
            <person name="Kumar G."/>
            <person name="Kallscheuer N."/>
            <person name="Kashif M."/>
            <person name="Ahamad S."/>
            <person name="Jagadeeshwari U."/>
            <person name="Pannikurungottu S."/>
            <person name="Haufschild T."/>
            <person name="Kabuu M."/>
            <person name="Sasikala C."/>
            <person name="Jogler C."/>
            <person name="Ramana C."/>
        </authorList>
    </citation>
    <scope>NUCLEOTIDE SEQUENCE [LARGE SCALE GENOMIC DNA]</scope>
    <source>
        <strain evidence="3">JC673</strain>
    </source>
</reference>
<feature type="domain" description="AB hydrolase-1" evidence="1">
    <location>
        <begin position="22"/>
        <end position="266"/>
    </location>
</feature>
<dbReference type="PANTHER" id="PTHR43433:SF1">
    <property type="entry name" value="BLL5160 PROTEIN"/>
    <property type="match status" value="1"/>
</dbReference>
<dbReference type="GO" id="GO:0016787">
    <property type="term" value="F:hydrolase activity"/>
    <property type="evidence" value="ECO:0007669"/>
    <property type="project" value="UniProtKB-KW"/>
</dbReference>
<keyword evidence="3" id="KW-1185">Reference proteome</keyword>
<dbReference type="EMBL" id="JAXBLV010000189">
    <property type="protein sequence ID" value="MDY3561181.1"/>
    <property type="molecule type" value="Genomic_DNA"/>
</dbReference>
<evidence type="ECO:0000313" key="2">
    <source>
        <dbReference type="EMBL" id="MDY3561181.1"/>
    </source>
</evidence>
<sequence>MPEVEVNGTRLFYQQDGTGPDVVLVHAVTSNQAVWVLSGLPEALATEYRVTTYDMRGHGASARPATGYTSAVMVEDFRQLHAALGLKPAVLVGHSFGGVVAMHAAAVAPECVAGVILSDSFFPGLKHVEPNFGKMSIWVDLREQFAKVGVELGETVDFSRLFRETAALSSAKLKELEDIFGPFGRGWLRQLPKLAETTCGEEVLTEAGLTADVLAGIRRPVVALYDEFSPFLATSRWLEQHLSGCTAEIIPAAKHLAMFDNTAGFTDAVRRHLKRLTPPERCTSPPLS</sequence>
<dbReference type="InterPro" id="IPR050471">
    <property type="entry name" value="AB_hydrolase"/>
</dbReference>